<evidence type="ECO:0000259" key="5">
    <source>
        <dbReference type="PROSITE" id="PS50043"/>
    </source>
</evidence>
<reference evidence="6 7" key="1">
    <citation type="submission" date="2021-06" db="EMBL/GenBank/DDBJ databases">
        <title>Sphingomonas sp. XMGL2, whole genome shotgun sequencing project.</title>
        <authorList>
            <person name="Zhao G."/>
            <person name="Shen L."/>
        </authorList>
    </citation>
    <scope>NUCLEOTIDE SEQUENCE [LARGE SCALE GENOMIC DNA]</scope>
    <source>
        <strain evidence="6 7">XMGL2</strain>
    </source>
</reference>
<dbReference type="CDD" id="cd06170">
    <property type="entry name" value="LuxR_C_like"/>
    <property type="match status" value="1"/>
</dbReference>
<keyword evidence="2" id="KW-0238">DNA-binding</keyword>
<accession>A0ABS6BHV9</accession>
<keyword evidence="1" id="KW-0805">Transcription regulation</keyword>
<name>A0ABS6BHV9_9SPHN</name>
<organism evidence="6 7">
    <name type="scientific">Sphingomonas quercus</name>
    <dbReference type="NCBI Taxonomy" id="2842451"/>
    <lineage>
        <taxon>Bacteria</taxon>
        <taxon>Pseudomonadati</taxon>
        <taxon>Pseudomonadota</taxon>
        <taxon>Alphaproteobacteria</taxon>
        <taxon>Sphingomonadales</taxon>
        <taxon>Sphingomonadaceae</taxon>
        <taxon>Sphingomonas</taxon>
    </lineage>
</organism>
<feature type="domain" description="HTH luxR-type" evidence="5">
    <location>
        <begin position="163"/>
        <end position="228"/>
    </location>
</feature>
<dbReference type="EMBL" id="JAHKRT010000004">
    <property type="protein sequence ID" value="MBU3077897.1"/>
    <property type="molecule type" value="Genomic_DNA"/>
</dbReference>
<dbReference type="RefSeq" id="WP_216323216.1">
    <property type="nucleotide sequence ID" value="NZ_JAHKRT010000004.1"/>
</dbReference>
<dbReference type="PROSITE" id="PS50043">
    <property type="entry name" value="HTH_LUXR_2"/>
    <property type="match status" value="1"/>
</dbReference>
<evidence type="ECO:0000256" key="4">
    <source>
        <dbReference type="SAM" id="MobiDB-lite"/>
    </source>
</evidence>
<dbReference type="PANTHER" id="PTHR44688">
    <property type="entry name" value="DNA-BINDING TRANSCRIPTIONAL ACTIVATOR DEVR_DOSR"/>
    <property type="match status" value="1"/>
</dbReference>
<protein>
    <submittedName>
        <fullName evidence="6">LuxR C-terminal-related transcriptional regulator</fullName>
    </submittedName>
</protein>
<evidence type="ECO:0000256" key="1">
    <source>
        <dbReference type="ARBA" id="ARBA00023015"/>
    </source>
</evidence>
<dbReference type="Pfam" id="PF00196">
    <property type="entry name" value="GerE"/>
    <property type="match status" value="1"/>
</dbReference>
<sequence>MFWSGLEQVTGTVIAVNQAVDEATLAGVLANGFRALGFDAFRLGCHKKDWRDWVQHPTLSSGGDAPEARPWHGAEPDLGETTDISWPGPDGRAAWLQMLCPPGGKSAVTIVLRNRPGTVSALTVEPASDANPPREVIGALAIIGNAAQLKAEALGLCAAGPAPDSPLLRLTDKQREILLWAAEGKSTSDIAGIMGVKERTVKYHFDEILRKLQVRTRTQAVAMLAKAA</sequence>
<dbReference type="SMART" id="SM00421">
    <property type="entry name" value="HTH_LUXR"/>
    <property type="match status" value="1"/>
</dbReference>
<comment type="caution">
    <text evidence="6">The sequence shown here is derived from an EMBL/GenBank/DDBJ whole genome shotgun (WGS) entry which is preliminary data.</text>
</comment>
<evidence type="ECO:0000256" key="2">
    <source>
        <dbReference type="ARBA" id="ARBA00023125"/>
    </source>
</evidence>
<dbReference type="Proteomes" id="UP000776276">
    <property type="component" value="Unassembled WGS sequence"/>
</dbReference>
<evidence type="ECO:0000313" key="6">
    <source>
        <dbReference type="EMBL" id="MBU3077897.1"/>
    </source>
</evidence>
<evidence type="ECO:0000313" key="7">
    <source>
        <dbReference type="Proteomes" id="UP000776276"/>
    </source>
</evidence>
<proteinExistence type="predicted"/>
<keyword evidence="3" id="KW-0804">Transcription</keyword>
<evidence type="ECO:0000256" key="3">
    <source>
        <dbReference type="ARBA" id="ARBA00023163"/>
    </source>
</evidence>
<feature type="compositionally biased region" description="Basic and acidic residues" evidence="4">
    <location>
        <begin position="66"/>
        <end position="75"/>
    </location>
</feature>
<gene>
    <name evidence="6" type="ORF">KOF26_08475</name>
</gene>
<keyword evidence="7" id="KW-1185">Reference proteome</keyword>
<dbReference type="InterPro" id="IPR000792">
    <property type="entry name" value="Tscrpt_reg_LuxR_C"/>
</dbReference>
<dbReference type="PANTHER" id="PTHR44688:SF16">
    <property type="entry name" value="DNA-BINDING TRANSCRIPTIONAL ACTIVATOR DEVR_DOSR"/>
    <property type="match status" value="1"/>
</dbReference>
<feature type="region of interest" description="Disordered" evidence="4">
    <location>
        <begin position="57"/>
        <end position="84"/>
    </location>
</feature>